<name>A0A1B7N1E2_9AGAM</name>
<dbReference type="GO" id="GO:0008289">
    <property type="term" value="F:lipid binding"/>
    <property type="evidence" value="ECO:0007669"/>
    <property type="project" value="TreeGrafter"/>
</dbReference>
<feature type="compositionally biased region" description="Polar residues" evidence="1">
    <location>
        <begin position="330"/>
        <end position="348"/>
    </location>
</feature>
<evidence type="ECO:0000313" key="3">
    <source>
        <dbReference type="Proteomes" id="UP000092154"/>
    </source>
</evidence>
<dbReference type="PANTHER" id="PTHR31962:SF6">
    <property type="entry name" value="EISOSOME COMPONENT PIL1-DOMAIN-CONTAINING PROTEIN"/>
    <property type="match status" value="1"/>
</dbReference>
<dbReference type="GO" id="GO:0036286">
    <property type="term" value="C:eisosome filament"/>
    <property type="evidence" value="ECO:0007669"/>
    <property type="project" value="TreeGrafter"/>
</dbReference>
<reference evidence="2 3" key="1">
    <citation type="submission" date="2016-06" db="EMBL/GenBank/DDBJ databases">
        <title>Comparative genomics of the ectomycorrhizal sister species Rhizopogon vinicolor and Rhizopogon vesiculosus (Basidiomycota: Boletales) reveals a divergence of the mating type B locus.</title>
        <authorList>
            <consortium name="DOE Joint Genome Institute"/>
            <person name="Mujic A.B."/>
            <person name="Kuo A."/>
            <person name="Tritt A."/>
            <person name="Lipzen A."/>
            <person name="Chen C."/>
            <person name="Johnson J."/>
            <person name="Sharma A."/>
            <person name="Barry K."/>
            <person name="Grigoriev I.V."/>
            <person name="Spatafora J.W."/>
        </authorList>
    </citation>
    <scope>NUCLEOTIDE SEQUENCE [LARGE SCALE GENOMIC DNA]</scope>
    <source>
        <strain evidence="2 3">AM-OR11-026</strain>
    </source>
</reference>
<dbReference type="STRING" id="1314800.A0A1B7N1E2"/>
<feature type="region of interest" description="Disordered" evidence="1">
    <location>
        <begin position="384"/>
        <end position="418"/>
    </location>
</feature>
<dbReference type="AlphaFoldDB" id="A0A1B7N1E2"/>
<keyword evidence="3" id="KW-1185">Reference proteome</keyword>
<dbReference type="Pfam" id="PF13805">
    <property type="entry name" value="Pil1"/>
    <property type="match status" value="1"/>
</dbReference>
<evidence type="ECO:0000256" key="1">
    <source>
        <dbReference type="SAM" id="MobiDB-lite"/>
    </source>
</evidence>
<dbReference type="GO" id="GO:0006897">
    <property type="term" value="P:endocytosis"/>
    <property type="evidence" value="ECO:0007669"/>
    <property type="project" value="TreeGrafter"/>
</dbReference>
<organism evidence="2 3">
    <name type="scientific">Rhizopogon vinicolor AM-OR11-026</name>
    <dbReference type="NCBI Taxonomy" id="1314800"/>
    <lineage>
        <taxon>Eukaryota</taxon>
        <taxon>Fungi</taxon>
        <taxon>Dikarya</taxon>
        <taxon>Basidiomycota</taxon>
        <taxon>Agaricomycotina</taxon>
        <taxon>Agaricomycetes</taxon>
        <taxon>Agaricomycetidae</taxon>
        <taxon>Boletales</taxon>
        <taxon>Suillineae</taxon>
        <taxon>Rhizopogonaceae</taxon>
        <taxon>Rhizopogon</taxon>
    </lineage>
</organism>
<dbReference type="GO" id="GO:0005886">
    <property type="term" value="C:plasma membrane"/>
    <property type="evidence" value="ECO:0007669"/>
    <property type="project" value="TreeGrafter"/>
</dbReference>
<protein>
    <submittedName>
        <fullName evidence="2">Uncharacterized protein</fullName>
    </submittedName>
</protein>
<feature type="compositionally biased region" description="Low complexity" evidence="1">
    <location>
        <begin position="357"/>
        <end position="369"/>
    </location>
</feature>
<feature type="region of interest" description="Disordered" evidence="1">
    <location>
        <begin position="293"/>
        <end position="370"/>
    </location>
</feature>
<dbReference type="OrthoDB" id="5599269at2759"/>
<accession>A0A1B7N1E2</accession>
<dbReference type="InParanoid" id="A0A1B7N1E2"/>
<dbReference type="Gene3D" id="1.20.1270.60">
    <property type="entry name" value="Arfaptin homology (AH) domain/BAR domain"/>
    <property type="match status" value="1"/>
</dbReference>
<proteinExistence type="predicted"/>
<dbReference type="Proteomes" id="UP000092154">
    <property type="component" value="Unassembled WGS sequence"/>
</dbReference>
<dbReference type="InterPro" id="IPR027267">
    <property type="entry name" value="AH/BAR_dom_sf"/>
</dbReference>
<dbReference type="InterPro" id="IPR028245">
    <property type="entry name" value="PIL1/LSP1"/>
</dbReference>
<gene>
    <name evidence="2" type="ORF">K503DRAFT_148128</name>
</gene>
<dbReference type="GO" id="GO:0070941">
    <property type="term" value="P:eisosome assembly"/>
    <property type="evidence" value="ECO:0007669"/>
    <property type="project" value="TreeGrafter"/>
</dbReference>
<feature type="compositionally biased region" description="Polar residues" evidence="1">
    <location>
        <begin position="295"/>
        <end position="315"/>
    </location>
</feature>
<sequence length="418" mass="45470">MFRSATVKIAHSSTIPVPALIGNEELRPLQDLIAAEKVVLASLQKLSADFAKAADAMRAWALSEGDDISDILGSSRTLLSHFSGALNHYSSIQNVVRDNLKAVRTREEFLVDLRRRRRRAAASVETIRRKLTRMNRENKAFSAQMYALNLAGEDMRDLDAKITHEESTIGDFKRKCTRNWLTLKFGGLGECCEKGMIVAEVGKRMVFVGNALLLTIAQNSNSSHHQELSDSPKTPYGGHNRMTSLLFEAQHRIVQVVFSGAPSTGCETPETPCPSVSRSRPNCFKDLPEIREEPASSTTSVGYVPSISGQSSTDPVSPPEHVLSGIGPPITSTPASDYQVESSPSSCELLSVPPPGRTRGTTGSSGDRSYFSFMRSRSIHGLRLDSIAEGDEPLPSPSISSDMGDARSCLNRSPDLHA</sequence>
<evidence type="ECO:0000313" key="2">
    <source>
        <dbReference type="EMBL" id="OAX38631.1"/>
    </source>
</evidence>
<dbReference type="PANTHER" id="PTHR31962">
    <property type="entry name" value="SPHINGOLIPID LONG CHAIN BASE-RESPONSIVE PROTEIN PIL1"/>
    <property type="match status" value="1"/>
</dbReference>
<dbReference type="EMBL" id="KV448285">
    <property type="protein sequence ID" value="OAX38631.1"/>
    <property type="molecule type" value="Genomic_DNA"/>
</dbReference>